<sequence length="78" mass="8756">MYVHAQLPVSHSHPTRNSIPVSQHTGEIVSPQRTDLVLASDVPDVEFRVLVRYRLDVEADGRDRGHVLVELELVQDGC</sequence>
<accession>A0A1Y1ZAH0</accession>
<feature type="region of interest" description="Disordered" evidence="1">
    <location>
        <begin position="1"/>
        <end position="23"/>
    </location>
</feature>
<proteinExistence type="predicted"/>
<dbReference type="OrthoDB" id="10544133at2759"/>
<organism evidence="2 3">
    <name type="scientific">Clohesyomyces aquaticus</name>
    <dbReference type="NCBI Taxonomy" id="1231657"/>
    <lineage>
        <taxon>Eukaryota</taxon>
        <taxon>Fungi</taxon>
        <taxon>Dikarya</taxon>
        <taxon>Ascomycota</taxon>
        <taxon>Pezizomycotina</taxon>
        <taxon>Dothideomycetes</taxon>
        <taxon>Pleosporomycetidae</taxon>
        <taxon>Pleosporales</taxon>
        <taxon>Lindgomycetaceae</taxon>
        <taxon>Clohesyomyces</taxon>
    </lineage>
</organism>
<protein>
    <submittedName>
        <fullName evidence="2">Uncharacterized protein</fullName>
    </submittedName>
</protein>
<dbReference type="EMBL" id="MCFA01000112">
    <property type="protein sequence ID" value="ORY06997.1"/>
    <property type="molecule type" value="Genomic_DNA"/>
</dbReference>
<evidence type="ECO:0000256" key="1">
    <source>
        <dbReference type="SAM" id="MobiDB-lite"/>
    </source>
</evidence>
<reference evidence="2 3" key="1">
    <citation type="submission" date="2016-07" db="EMBL/GenBank/DDBJ databases">
        <title>Pervasive Adenine N6-methylation of Active Genes in Fungi.</title>
        <authorList>
            <consortium name="DOE Joint Genome Institute"/>
            <person name="Mondo S.J."/>
            <person name="Dannebaum R.O."/>
            <person name="Kuo R.C."/>
            <person name="Labutti K."/>
            <person name="Haridas S."/>
            <person name="Kuo A."/>
            <person name="Salamov A."/>
            <person name="Ahrendt S.R."/>
            <person name="Lipzen A."/>
            <person name="Sullivan W."/>
            <person name="Andreopoulos W.B."/>
            <person name="Clum A."/>
            <person name="Lindquist E."/>
            <person name="Daum C."/>
            <person name="Ramamoorthy G.K."/>
            <person name="Gryganskyi A."/>
            <person name="Culley D."/>
            <person name="Magnuson J.K."/>
            <person name="James T.Y."/>
            <person name="O'Malley M.A."/>
            <person name="Stajich J.E."/>
            <person name="Spatafora J.W."/>
            <person name="Visel A."/>
            <person name="Grigoriev I.V."/>
        </authorList>
    </citation>
    <scope>NUCLEOTIDE SEQUENCE [LARGE SCALE GENOMIC DNA]</scope>
    <source>
        <strain evidence="2 3">CBS 115471</strain>
    </source>
</reference>
<keyword evidence="3" id="KW-1185">Reference proteome</keyword>
<comment type="caution">
    <text evidence="2">The sequence shown here is derived from an EMBL/GenBank/DDBJ whole genome shotgun (WGS) entry which is preliminary data.</text>
</comment>
<dbReference type="AlphaFoldDB" id="A0A1Y1ZAH0"/>
<gene>
    <name evidence="2" type="ORF">BCR34DRAFT_570896</name>
</gene>
<name>A0A1Y1ZAH0_9PLEO</name>
<dbReference type="Proteomes" id="UP000193144">
    <property type="component" value="Unassembled WGS sequence"/>
</dbReference>
<evidence type="ECO:0000313" key="3">
    <source>
        <dbReference type="Proteomes" id="UP000193144"/>
    </source>
</evidence>
<evidence type="ECO:0000313" key="2">
    <source>
        <dbReference type="EMBL" id="ORY06997.1"/>
    </source>
</evidence>